<dbReference type="STRING" id="410332.SAMN04488550_1398"/>
<dbReference type="Pfam" id="PF01381">
    <property type="entry name" value="HTH_3"/>
    <property type="match status" value="1"/>
</dbReference>
<evidence type="ECO:0000313" key="2">
    <source>
        <dbReference type="EMBL" id="GAC81920.1"/>
    </source>
</evidence>
<gene>
    <name evidence="2" type="ORF">GM1_051_00120</name>
</gene>
<feature type="domain" description="HTH cro/C1-type" evidence="1">
    <location>
        <begin position="43"/>
        <end position="95"/>
    </location>
</feature>
<dbReference type="SMART" id="SM00530">
    <property type="entry name" value="HTH_XRE"/>
    <property type="match status" value="1"/>
</dbReference>
<dbReference type="RefSeq" id="WP_008382069.1">
    <property type="nucleotide sequence ID" value="NZ_BAOP01000051.1"/>
</dbReference>
<dbReference type="CDD" id="cd00093">
    <property type="entry name" value="HTH_XRE"/>
    <property type="match status" value="1"/>
</dbReference>
<dbReference type="InterPro" id="IPR001387">
    <property type="entry name" value="Cro/C1-type_HTH"/>
</dbReference>
<dbReference type="InterPro" id="IPR010982">
    <property type="entry name" value="Lambda_DNA-bd_dom_sf"/>
</dbReference>
<dbReference type="EMBL" id="BAOP01000051">
    <property type="protein sequence ID" value="GAC81920.1"/>
    <property type="molecule type" value="Genomic_DNA"/>
</dbReference>
<dbReference type="eggNOG" id="COG1813">
    <property type="taxonomic scope" value="Bacteria"/>
</dbReference>
<accession>M3UNX0</accession>
<organism evidence="2 3">
    <name type="scientific">Gordonia malaquae NBRC 108250</name>
    <dbReference type="NCBI Taxonomy" id="1223542"/>
    <lineage>
        <taxon>Bacteria</taxon>
        <taxon>Bacillati</taxon>
        <taxon>Actinomycetota</taxon>
        <taxon>Actinomycetes</taxon>
        <taxon>Mycobacteriales</taxon>
        <taxon>Gordoniaceae</taxon>
        <taxon>Gordonia</taxon>
    </lineage>
</organism>
<dbReference type="PROSITE" id="PS50943">
    <property type="entry name" value="HTH_CROC1"/>
    <property type="match status" value="1"/>
</dbReference>
<comment type="caution">
    <text evidence="2">The sequence shown here is derived from an EMBL/GenBank/DDBJ whole genome shotgun (WGS) entry which is preliminary data.</text>
</comment>
<proteinExistence type="predicted"/>
<dbReference type="Proteomes" id="UP000035009">
    <property type="component" value="Unassembled WGS sequence"/>
</dbReference>
<dbReference type="Gene3D" id="1.10.260.40">
    <property type="entry name" value="lambda repressor-like DNA-binding domains"/>
    <property type="match status" value="1"/>
</dbReference>
<dbReference type="GO" id="GO:0003677">
    <property type="term" value="F:DNA binding"/>
    <property type="evidence" value="ECO:0007669"/>
    <property type="project" value="InterPro"/>
</dbReference>
<evidence type="ECO:0000313" key="3">
    <source>
        <dbReference type="Proteomes" id="UP000035009"/>
    </source>
</evidence>
<dbReference type="AlphaFoldDB" id="M3UNX0"/>
<evidence type="ECO:0000259" key="1">
    <source>
        <dbReference type="PROSITE" id="PS50943"/>
    </source>
</evidence>
<keyword evidence="3" id="KW-1185">Reference proteome</keyword>
<dbReference type="OrthoDB" id="6401124at2"/>
<sequence>MIDYDTREAAFRAEMTADERAESDARTKNIELQGHLAQVTYDARTRAGLTLADLAERIGEPVDFVEDIEDSGVTPTIELLDRIARACGERLTFTFTAA</sequence>
<protein>
    <submittedName>
        <fullName evidence="2">Putative Xre family DNA binding protein</fullName>
    </submittedName>
</protein>
<reference evidence="2 3" key="1">
    <citation type="submission" date="2013-02" db="EMBL/GenBank/DDBJ databases">
        <title>Whole genome shotgun sequence of Gordonia malaquae NBRC 108250.</title>
        <authorList>
            <person name="Yoshida I."/>
            <person name="Hosoyama A."/>
            <person name="Tsuchikane K."/>
            <person name="Ando Y."/>
            <person name="Baba S."/>
            <person name="Ohji S."/>
            <person name="Hamada M."/>
            <person name="Tamura T."/>
            <person name="Yamazoe A."/>
            <person name="Yamazaki S."/>
            <person name="Fujita N."/>
        </authorList>
    </citation>
    <scope>NUCLEOTIDE SEQUENCE [LARGE SCALE GENOMIC DNA]</scope>
    <source>
        <strain evidence="2 3">NBRC 108250</strain>
    </source>
</reference>
<name>M3UNX0_GORML</name>
<dbReference type="SUPFAM" id="SSF47413">
    <property type="entry name" value="lambda repressor-like DNA-binding domains"/>
    <property type="match status" value="1"/>
</dbReference>